<dbReference type="RefSeq" id="WP_106458740.1">
    <property type="nucleotide sequence ID" value="NZ_PXOH01000031.1"/>
</dbReference>
<dbReference type="Pfam" id="PF21983">
    <property type="entry name" value="NikA-like"/>
    <property type="match status" value="1"/>
</dbReference>
<dbReference type="EMBL" id="PXOH01000031">
    <property type="protein sequence ID" value="PSF33337.1"/>
    <property type="molecule type" value="Genomic_DNA"/>
</dbReference>
<gene>
    <name evidence="2" type="ORF">C7H19_20280</name>
</gene>
<dbReference type="Proteomes" id="UP000239001">
    <property type="component" value="Unassembled WGS sequence"/>
</dbReference>
<reference evidence="2 3" key="1">
    <citation type="submission" date="2018-03" db="EMBL/GenBank/DDBJ databases">
        <title>The ancient ancestry and fast evolution of plastids.</title>
        <authorList>
            <person name="Moore K.R."/>
            <person name="Magnabosco C."/>
            <person name="Momper L."/>
            <person name="Gold D.A."/>
            <person name="Bosak T."/>
            <person name="Fournier G.P."/>
        </authorList>
    </citation>
    <scope>NUCLEOTIDE SEQUENCE [LARGE SCALE GENOMIC DNA]</scope>
    <source>
        <strain evidence="2 3">CCALA 016</strain>
    </source>
</reference>
<evidence type="ECO:0000256" key="1">
    <source>
        <dbReference type="SAM" id="Coils"/>
    </source>
</evidence>
<comment type="caution">
    <text evidence="2">The sequence shown here is derived from an EMBL/GenBank/DDBJ whole genome shotgun (WGS) entry which is preliminary data.</text>
</comment>
<dbReference type="InterPro" id="IPR053842">
    <property type="entry name" value="NikA-like"/>
</dbReference>
<evidence type="ECO:0000313" key="2">
    <source>
        <dbReference type="EMBL" id="PSF33337.1"/>
    </source>
</evidence>
<protein>
    <submittedName>
        <fullName evidence="2">Conjugal transfer protein</fullName>
    </submittedName>
</protein>
<reference evidence="2 3" key="2">
    <citation type="submission" date="2018-03" db="EMBL/GenBank/DDBJ databases">
        <authorList>
            <person name="Keele B.F."/>
        </authorList>
    </citation>
    <scope>NUCLEOTIDE SEQUENCE [LARGE SCALE GENOMIC DNA]</scope>
    <source>
        <strain evidence="2 3">CCALA 016</strain>
    </source>
</reference>
<sequence>MTQSHKKSSLIGVRFLPEEKKKLQELASEQHQTLSELIRANTLNQMARRRKFVPEVNRKLYLELSKISEYLQTIEMNSEDLRELQELLKQVRSELIGLEPISKKHDG</sequence>
<keyword evidence="3" id="KW-1185">Reference proteome</keyword>
<dbReference type="OrthoDB" id="427855at2"/>
<dbReference type="AlphaFoldDB" id="A0A2T1LT07"/>
<evidence type="ECO:0000313" key="3">
    <source>
        <dbReference type="Proteomes" id="UP000239001"/>
    </source>
</evidence>
<name>A0A2T1LT07_9CHRO</name>
<organism evidence="2 3">
    <name type="scientific">Aphanothece hegewaldii CCALA 016</name>
    <dbReference type="NCBI Taxonomy" id="2107694"/>
    <lineage>
        <taxon>Bacteria</taxon>
        <taxon>Bacillati</taxon>
        <taxon>Cyanobacteriota</taxon>
        <taxon>Cyanophyceae</taxon>
        <taxon>Oscillatoriophycideae</taxon>
        <taxon>Chroococcales</taxon>
        <taxon>Aphanothecaceae</taxon>
        <taxon>Aphanothece</taxon>
    </lineage>
</organism>
<accession>A0A2T1LT07</accession>
<feature type="coiled-coil region" evidence="1">
    <location>
        <begin position="67"/>
        <end position="94"/>
    </location>
</feature>
<keyword evidence="1" id="KW-0175">Coiled coil</keyword>
<proteinExistence type="predicted"/>